<name>A0A523UW73_UNCAE</name>
<proteinExistence type="predicted"/>
<evidence type="ECO:0000313" key="1">
    <source>
        <dbReference type="EMBL" id="TET46788.1"/>
    </source>
</evidence>
<gene>
    <name evidence="1" type="ORF">E3J59_02710</name>
</gene>
<dbReference type="AlphaFoldDB" id="A0A523UW73"/>
<evidence type="ECO:0008006" key="3">
    <source>
        <dbReference type="Google" id="ProtNLM"/>
    </source>
</evidence>
<comment type="caution">
    <text evidence="1">The sequence shown here is derived from an EMBL/GenBank/DDBJ whole genome shotgun (WGS) entry which is preliminary data.</text>
</comment>
<accession>A0A523UW73</accession>
<sequence length="398" mass="46577">MKIKIKKFSAEPNPVGSQIDLSYEVYPYASIKVDKLSELQEDALKVIIWRKENDFEFSIKHDVVYDYKVYKPSVTAPTILSQEKWFKVECREEEDTTTKLKRWIYTYYTKKTTIDHLKVVIADRGTEESRLKSQISYYYQIIPRKSESCPSPAGCRTVAMATANYDSARTLYNWLPRIHRASDKKGELKKFLEIFASQFDLMRSFIEGLPNISDLDHCNYQLLPLYAQWIGWDLSFQSNIRLQRHEVRYAVDLYCRIGTIPGCELMVKRLSGWECRIKEFYKNIFFSNNINSRSVDTSDSQLLRNIHTFEDSLHYTYDTGLGEDDWYAFNTVGLFVSLIESESYASIIGKKKKIKNNFDLFLPVNIRGVIIIEGLVVKDSYKEDFDLLGTMKDYSTYE</sequence>
<dbReference type="EMBL" id="SOJK01000114">
    <property type="protein sequence ID" value="TET46788.1"/>
    <property type="molecule type" value="Genomic_DNA"/>
</dbReference>
<evidence type="ECO:0000313" key="2">
    <source>
        <dbReference type="Proteomes" id="UP000320679"/>
    </source>
</evidence>
<protein>
    <recommendedName>
        <fullName evidence="3">Phage tail protein</fullName>
    </recommendedName>
</protein>
<reference evidence="1 2" key="1">
    <citation type="submission" date="2019-03" db="EMBL/GenBank/DDBJ databases">
        <title>Metabolic potential of uncultured bacteria and archaea associated with petroleum seepage in deep-sea sediments.</title>
        <authorList>
            <person name="Dong X."/>
            <person name="Hubert C."/>
        </authorList>
    </citation>
    <scope>NUCLEOTIDE SEQUENCE [LARGE SCALE GENOMIC DNA]</scope>
    <source>
        <strain evidence="1">E29_bin78</strain>
    </source>
</reference>
<dbReference type="Proteomes" id="UP000320679">
    <property type="component" value="Unassembled WGS sequence"/>
</dbReference>
<organism evidence="1 2">
    <name type="scientific">Aerophobetes bacterium</name>
    <dbReference type="NCBI Taxonomy" id="2030807"/>
    <lineage>
        <taxon>Bacteria</taxon>
        <taxon>Candidatus Aerophobota</taxon>
    </lineage>
</organism>